<comment type="similarity">
    <text evidence="6">Belongs to the cyclic nucleotide phosphodiesterase family.</text>
</comment>
<dbReference type="Gene3D" id="1.10.1300.10">
    <property type="entry name" value="3'5'-cyclic nucleotide phosphodiesterase, catalytic domain"/>
    <property type="match status" value="1"/>
</dbReference>
<dbReference type="PROSITE" id="PS00126">
    <property type="entry name" value="PDEASE_I_1"/>
    <property type="match status" value="1"/>
</dbReference>
<dbReference type="Pfam" id="PF00233">
    <property type="entry name" value="PDEase_I"/>
    <property type="match status" value="1"/>
</dbReference>
<feature type="binding site" evidence="4">
    <location>
        <position position="216"/>
    </location>
    <ligand>
        <name>AMP</name>
        <dbReference type="ChEBI" id="CHEBI:456215"/>
    </ligand>
</feature>
<feature type="binding site" evidence="4">
    <location>
        <position position="379"/>
    </location>
    <ligand>
        <name>AMP</name>
        <dbReference type="ChEBI" id="CHEBI:456215"/>
    </ligand>
</feature>
<dbReference type="EMBL" id="CAJOAX010000204">
    <property type="protein sequence ID" value="CAF3538788.1"/>
    <property type="molecule type" value="Genomic_DNA"/>
</dbReference>
<evidence type="ECO:0000256" key="1">
    <source>
        <dbReference type="ARBA" id="ARBA00022723"/>
    </source>
</evidence>
<evidence type="ECO:0000256" key="7">
    <source>
        <dbReference type="SAM" id="Phobius"/>
    </source>
</evidence>
<protein>
    <recommendedName>
        <fullName evidence="6">Phosphodiesterase</fullName>
        <ecNumber evidence="6">3.1.4.-</ecNumber>
    </recommendedName>
</protein>
<feature type="binding site" evidence="5">
    <location>
        <position position="215"/>
    </location>
    <ligand>
        <name>Zn(2+)</name>
        <dbReference type="ChEBI" id="CHEBI:29105"/>
        <label>1</label>
    </ligand>
</feature>
<sequence length="557" mass="63705">MTTVNILGRLRIATEQVRKVQSSLAKDGILYNLVDILSDDTRQSEINITSNDGQISKWLEQTFSSKPQRSTTAASRFESIKAVIQASSFVNALQRQVRQNAKERLSAVLDLPVDIYKLNLWSFNMMEYDEPFVFSILLIFDAHDIISRYHIDIETLKNFCRALTDGYQKYQTPYHNDFHGADVLQTTHCLLIKSSLMNVFTQIEIAALLFSAAIHDYEHPGLNNGYLVKTKNDLALIYNDFSVLENHHASSMFKLLRDKRCNIWSNMDTNEYRTFRSLVISLVLATDMANHASLIERMSTYFYFKETNSTTPSADSKTLLQTLLHAADISNATKPWSVYIQSAERIMEEFFIQGDLEKINYEDRKPTFDRESTDIVQLQIGFITHIVHPTFDVLSKVLLIDSLDYAQKESKATTNLSNYTLPWQCPHTCCSNSKHTRENTTCCNPPPKQTTTITIFGYRWWTVFLCILCLIIVLTALVNINKRTHMLKNWKNFNSAINPSLTYTISGNDVNNNLEYKCSGQDDTIILEQCPPCYRDATSSVQPPYASVNPPTKTDLE</sequence>
<dbReference type="InterPro" id="IPR023088">
    <property type="entry name" value="PDEase"/>
</dbReference>
<proteinExistence type="inferred from homology"/>
<evidence type="ECO:0000256" key="2">
    <source>
        <dbReference type="ARBA" id="ARBA00022801"/>
    </source>
</evidence>
<feature type="transmembrane region" description="Helical" evidence="7">
    <location>
        <begin position="458"/>
        <end position="480"/>
    </location>
</feature>
<dbReference type="GO" id="GO:0007165">
    <property type="term" value="P:signal transduction"/>
    <property type="evidence" value="ECO:0007669"/>
    <property type="project" value="InterPro"/>
</dbReference>
<organism evidence="9 10">
    <name type="scientific">Rotaria sordida</name>
    <dbReference type="NCBI Taxonomy" id="392033"/>
    <lineage>
        <taxon>Eukaryota</taxon>
        <taxon>Metazoa</taxon>
        <taxon>Spiralia</taxon>
        <taxon>Gnathifera</taxon>
        <taxon>Rotifera</taxon>
        <taxon>Eurotatoria</taxon>
        <taxon>Bdelloidea</taxon>
        <taxon>Philodinida</taxon>
        <taxon>Philodinidae</taxon>
        <taxon>Rotaria</taxon>
    </lineage>
</organism>
<dbReference type="PRINTS" id="PR00387">
    <property type="entry name" value="PDIESTERASE1"/>
</dbReference>
<dbReference type="SUPFAM" id="SSF109604">
    <property type="entry name" value="HD-domain/PDEase-like"/>
    <property type="match status" value="1"/>
</dbReference>
<dbReference type="PANTHER" id="PTHR11347">
    <property type="entry name" value="CYCLIC NUCLEOTIDE PHOSPHODIESTERASE"/>
    <property type="match status" value="1"/>
</dbReference>
<feature type="binding site" evidence="5">
    <location>
        <position position="216"/>
    </location>
    <ligand>
        <name>Zn(2+)</name>
        <dbReference type="ChEBI" id="CHEBI:29105"/>
        <label>1</label>
    </ligand>
</feature>
<evidence type="ECO:0000256" key="4">
    <source>
        <dbReference type="PIRSR" id="PIRSR623088-2"/>
    </source>
</evidence>
<dbReference type="PROSITE" id="PS51845">
    <property type="entry name" value="PDEASE_I_2"/>
    <property type="match status" value="1"/>
</dbReference>
<gene>
    <name evidence="9" type="ORF">OTI717_LOCUS3696</name>
</gene>
<keyword evidence="2 6" id="KW-0378">Hydrolase</keyword>
<dbReference type="GO" id="GO:0004114">
    <property type="term" value="F:3',5'-cyclic-nucleotide phosphodiesterase activity"/>
    <property type="evidence" value="ECO:0007669"/>
    <property type="project" value="InterPro"/>
</dbReference>
<evidence type="ECO:0000256" key="5">
    <source>
        <dbReference type="PIRSR" id="PIRSR623088-3"/>
    </source>
</evidence>
<accession>A0A818JDU0</accession>
<dbReference type="GO" id="GO:0046872">
    <property type="term" value="F:metal ion binding"/>
    <property type="evidence" value="ECO:0007669"/>
    <property type="project" value="UniProtKB-KW"/>
</dbReference>
<keyword evidence="7" id="KW-0472">Membrane</keyword>
<feature type="binding site" evidence="5">
    <location>
        <position position="179"/>
    </location>
    <ligand>
        <name>Zn(2+)</name>
        <dbReference type="ChEBI" id="CHEBI:29105"/>
        <label>1</label>
    </ligand>
</feature>
<feature type="binding site" evidence="4">
    <location>
        <begin position="175"/>
        <end position="179"/>
    </location>
    <ligand>
        <name>AMP</name>
        <dbReference type="ChEBI" id="CHEBI:456215"/>
    </ligand>
</feature>
<keyword evidence="1 5" id="KW-0479">Metal-binding</keyword>
<evidence type="ECO:0000259" key="8">
    <source>
        <dbReference type="PROSITE" id="PS51845"/>
    </source>
</evidence>
<comment type="caution">
    <text evidence="9">The sequence shown here is derived from an EMBL/GenBank/DDBJ whole genome shotgun (WGS) entry which is preliminary data.</text>
</comment>
<dbReference type="SMART" id="SM00471">
    <property type="entry name" value="HDc"/>
    <property type="match status" value="1"/>
</dbReference>
<dbReference type="EC" id="3.1.4.-" evidence="6"/>
<name>A0A818JDU0_9BILA</name>
<comment type="cofactor">
    <cofactor evidence="6">
        <name>a divalent metal cation</name>
        <dbReference type="ChEBI" id="CHEBI:60240"/>
    </cofactor>
    <text evidence="6">Binds 2 divalent metal cations per subunit. Site 1 may preferentially bind zinc ions, while site 2 has a preference for magnesium and/or manganese ions.</text>
</comment>
<feature type="binding site" evidence="5">
    <location>
        <position position="328"/>
    </location>
    <ligand>
        <name>Zn(2+)</name>
        <dbReference type="ChEBI" id="CHEBI:29105"/>
        <label>1</label>
    </ligand>
</feature>
<dbReference type="InterPro" id="IPR003607">
    <property type="entry name" value="HD/PDEase_dom"/>
</dbReference>
<evidence type="ECO:0000313" key="9">
    <source>
        <dbReference type="EMBL" id="CAF3538788.1"/>
    </source>
</evidence>
<reference evidence="9" key="1">
    <citation type="submission" date="2021-02" db="EMBL/GenBank/DDBJ databases">
        <authorList>
            <person name="Nowell W R."/>
        </authorList>
    </citation>
    <scope>NUCLEOTIDE SEQUENCE</scope>
</reference>
<dbReference type="InterPro" id="IPR002073">
    <property type="entry name" value="PDEase_catalytic_dom"/>
</dbReference>
<dbReference type="InterPro" id="IPR036971">
    <property type="entry name" value="PDEase_catalytic_dom_sf"/>
</dbReference>
<evidence type="ECO:0000256" key="3">
    <source>
        <dbReference type="PIRSR" id="PIRSR623088-1"/>
    </source>
</evidence>
<evidence type="ECO:0000313" key="10">
    <source>
        <dbReference type="Proteomes" id="UP000663823"/>
    </source>
</evidence>
<feature type="domain" description="PDEase" evidence="8">
    <location>
        <begin position="93"/>
        <end position="443"/>
    </location>
</feature>
<feature type="active site" description="Proton donor" evidence="3">
    <location>
        <position position="175"/>
    </location>
</feature>
<keyword evidence="7" id="KW-1133">Transmembrane helix</keyword>
<feature type="binding site" evidence="4">
    <location>
        <position position="328"/>
    </location>
    <ligand>
        <name>AMP</name>
        <dbReference type="ChEBI" id="CHEBI:456215"/>
    </ligand>
</feature>
<keyword evidence="7" id="KW-0812">Transmembrane</keyword>
<dbReference type="Proteomes" id="UP000663823">
    <property type="component" value="Unassembled WGS sequence"/>
</dbReference>
<dbReference type="AlphaFoldDB" id="A0A818JDU0"/>
<dbReference type="InterPro" id="IPR023174">
    <property type="entry name" value="PDEase_CS"/>
</dbReference>
<evidence type="ECO:0000256" key="6">
    <source>
        <dbReference type="RuleBase" id="RU363067"/>
    </source>
</evidence>
<feature type="binding site" evidence="5">
    <location>
        <position position="216"/>
    </location>
    <ligand>
        <name>Zn(2+)</name>
        <dbReference type="ChEBI" id="CHEBI:29105"/>
        <label>2</label>
    </ligand>
</feature>